<evidence type="ECO:0000313" key="8">
    <source>
        <dbReference type="Proteomes" id="UP000287124"/>
    </source>
</evidence>
<dbReference type="GO" id="GO:0006508">
    <property type="term" value="P:proteolysis"/>
    <property type="evidence" value="ECO:0007669"/>
    <property type="project" value="UniProtKB-KW"/>
</dbReference>
<dbReference type="InterPro" id="IPR038765">
    <property type="entry name" value="Papain-like_cys_pep_sf"/>
</dbReference>
<feature type="region of interest" description="Disordered" evidence="5">
    <location>
        <begin position="1"/>
        <end position="43"/>
    </location>
</feature>
<sequence length="454" mass="51588">MRQARSSTEARKKGEGNKRRIENLPDEHSQAATHDAAKKERHDYGTIEVGFPNTTHDPITESRFELVQRMGPDNEVDDDVTDEGDDDLPDILGLSKRVTASRKRKTRHKTIDLTKEALTPEPDGDINHPTKRSRGELPSAEEVQWTATADEVLEQLQPKGQRLKDSVLQFIMEVLFAIFWPHRRDNKSARVAHPLWFNADEETLPQELRDFENYDVIFFPIHHKEMEHWTLGVLHITKRTIHCDFYDSLPTTTTAAKVKERLKAWIGESGSSRDVSFENNICARQNDGVSCGIFVLTNLRRLFRGEPVDLSICPVDARTQLLRDLHEHNALSLPLLSPSHSVLLSEVQALSKRETRRYDVSQADDLEAENPPRWLPDGEAVQAMPSALAKFVGKAMSFGSLDRLQARLSTEEIRAEKAHSDLRQSEAAYANAVAKVNLMNQIHDSDITFMEHDE</sequence>
<evidence type="ECO:0000256" key="3">
    <source>
        <dbReference type="ARBA" id="ARBA00022801"/>
    </source>
</evidence>
<name>A0A430L020_9HYPO</name>
<accession>A0A430L020</accession>
<reference evidence="7 8" key="1">
    <citation type="submission" date="2017-06" db="EMBL/GenBank/DDBJ databases">
        <title>Comparative genomic analysis of Ambrosia Fusariam Clade fungi.</title>
        <authorList>
            <person name="Stajich J.E."/>
            <person name="Carrillo J."/>
            <person name="Kijimoto T."/>
            <person name="Eskalen A."/>
            <person name="O'Donnell K."/>
            <person name="Kasson M."/>
        </authorList>
    </citation>
    <scope>NUCLEOTIDE SEQUENCE [LARGE SCALE GENOMIC DNA]</scope>
    <source>
        <strain evidence="7 8">UCR1854</strain>
    </source>
</reference>
<organism evidence="7 8">
    <name type="scientific">Fusarium euwallaceae</name>
    <dbReference type="NCBI Taxonomy" id="1147111"/>
    <lineage>
        <taxon>Eukaryota</taxon>
        <taxon>Fungi</taxon>
        <taxon>Dikarya</taxon>
        <taxon>Ascomycota</taxon>
        <taxon>Pezizomycotina</taxon>
        <taxon>Sordariomycetes</taxon>
        <taxon>Hypocreomycetidae</taxon>
        <taxon>Hypocreales</taxon>
        <taxon>Nectriaceae</taxon>
        <taxon>Fusarium</taxon>
        <taxon>Fusarium solani species complex</taxon>
    </lineage>
</organism>
<dbReference type="GO" id="GO:0019784">
    <property type="term" value="F:deNEDDylase activity"/>
    <property type="evidence" value="ECO:0007669"/>
    <property type="project" value="InterPro"/>
</dbReference>
<dbReference type="GO" id="GO:0000338">
    <property type="term" value="P:protein deneddylation"/>
    <property type="evidence" value="ECO:0007669"/>
    <property type="project" value="TreeGrafter"/>
</dbReference>
<keyword evidence="3" id="KW-0378">Hydrolase</keyword>
<dbReference type="PROSITE" id="PS50600">
    <property type="entry name" value="ULP_PROTEASE"/>
    <property type="match status" value="1"/>
</dbReference>
<feature type="region of interest" description="Disordered" evidence="5">
    <location>
        <begin position="115"/>
        <end position="138"/>
    </location>
</feature>
<dbReference type="Pfam" id="PF02902">
    <property type="entry name" value="Peptidase_C48"/>
    <property type="match status" value="1"/>
</dbReference>
<comment type="caution">
    <text evidence="7">The sequence shown here is derived from an EMBL/GenBank/DDBJ whole genome shotgun (WGS) entry which is preliminary data.</text>
</comment>
<keyword evidence="8" id="KW-1185">Reference proteome</keyword>
<keyword evidence="2" id="KW-0645">Protease</keyword>
<dbReference type="PANTHER" id="PTHR46468">
    <property type="entry name" value="SENTRIN-SPECIFIC PROTEASE 8"/>
    <property type="match status" value="1"/>
</dbReference>
<evidence type="ECO:0000313" key="7">
    <source>
        <dbReference type="EMBL" id="RTE69068.1"/>
    </source>
</evidence>
<dbReference type="GO" id="GO:0008234">
    <property type="term" value="F:cysteine-type peptidase activity"/>
    <property type="evidence" value="ECO:0007669"/>
    <property type="project" value="UniProtKB-KW"/>
</dbReference>
<proteinExistence type="inferred from homology"/>
<dbReference type="EMBL" id="MIKF01000643">
    <property type="protein sequence ID" value="RTE69068.1"/>
    <property type="molecule type" value="Genomic_DNA"/>
</dbReference>
<dbReference type="PANTHER" id="PTHR46468:SF1">
    <property type="entry name" value="SENTRIN-SPECIFIC PROTEASE 8"/>
    <property type="match status" value="1"/>
</dbReference>
<feature type="domain" description="Ubiquitin-like protease family profile" evidence="6">
    <location>
        <begin position="146"/>
        <end position="302"/>
    </location>
</feature>
<evidence type="ECO:0000259" key="6">
    <source>
        <dbReference type="PROSITE" id="PS50600"/>
    </source>
</evidence>
<feature type="compositionally biased region" description="Basic and acidic residues" evidence="5">
    <location>
        <begin position="8"/>
        <end position="43"/>
    </location>
</feature>
<keyword evidence="4" id="KW-0788">Thiol protease</keyword>
<dbReference type="Gene3D" id="3.40.395.10">
    <property type="entry name" value="Adenoviral Proteinase, Chain A"/>
    <property type="match status" value="1"/>
</dbReference>
<evidence type="ECO:0000256" key="5">
    <source>
        <dbReference type="SAM" id="MobiDB-lite"/>
    </source>
</evidence>
<dbReference type="InterPro" id="IPR044613">
    <property type="entry name" value="Nep1/2-like"/>
</dbReference>
<comment type="similarity">
    <text evidence="1">Belongs to the peptidase C48 family.</text>
</comment>
<dbReference type="SUPFAM" id="SSF54001">
    <property type="entry name" value="Cysteine proteinases"/>
    <property type="match status" value="1"/>
</dbReference>
<protein>
    <recommendedName>
        <fullName evidence="6">Ubiquitin-like protease family profile domain-containing protein</fullName>
    </recommendedName>
</protein>
<dbReference type="InterPro" id="IPR003653">
    <property type="entry name" value="Peptidase_C48_C"/>
</dbReference>
<dbReference type="AlphaFoldDB" id="A0A430L020"/>
<evidence type="ECO:0000256" key="4">
    <source>
        <dbReference type="ARBA" id="ARBA00022807"/>
    </source>
</evidence>
<evidence type="ECO:0000256" key="2">
    <source>
        <dbReference type="ARBA" id="ARBA00022670"/>
    </source>
</evidence>
<gene>
    <name evidence="7" type="ORF">BHE90_016550</name>
</gene>
<dbReference type="Proteomes" id="UP000287124">
    <property type="component" value="Unassembled WGS sequence"/>
</dbReference>
<evidence type="ECO:0000256" key="1">
    <source>
        <dbReference type="ARBA" id="ARBA00005234"/>
    </source>
</evidence>